<dbReference type="InterPro" id="IPR032675">
    <property type="entry name" value="LRR_dom_sf"/>
</dbReference>
<dbReference type="InterPro" id="IPR001611">
    <property type="entry name" value="Leu-rich_rpt"/>
</dbReference>
<dbReference type="Proteomes" id="UP001244341">
    <property type="component" value="Chromosome 1b"/>
</dbReference>
<keyword evidence="5" id="KW-1185">Reference proteome</keyword>
<comment type="subcellular location">
    <subcellularLocation>
        <location evidence="1">Cytoplasm</location>
        <location evidence="1">Cytoskeleton</location>
        <location evidence="1">Cilium axoneme</location>
    </subcellularLocation>
</comment>
<dbReference type="InterPro" id="IPR006553">
    <property type="entry name" value="Leu-rich_rpt_Cys-con_subtyp"/>
</dbReference>
<evidence type="ECO:0000256" key="3">
    <source>
        <dbReference type="ARBA" id="ARBA00022737"/>
    </source>
</evidence>
<dbReference type="SMART" id="SM00368">
    <property type="entry name" value="LRR_RI"/>
    <property type="match status" value="6"/>
</dbReference>
<evidence type="ECO:0000313" key="5">
    <source>
        <dbReference type="Proteomes" id="UP001244341"/>
    </source>
</evidence>
<organism evidence="4 5">
    <name type="scientific">Tetradesmus obliquus</name>
    <name type="common">Green alga</name>
    <name type="synonym">Acutodesmus obliquus</name>
    <dbReference type="NCBI Taxonomy" id="3088"/>
    <lineage>
        <taxon>Eukaryota</taxon>
        <taxon>Viridiplantae</taxon>
        <taxon>Chlorophyta</taxon>
        <taxon>core chlorophytes</taxon>
        <taxon>Chlorophyceae</taxon>
        <taxon>CS clade</taxon>
        <taxon>Sphaeropleales</taxon>
        <taxon>Scenedesmaceae</taxon>
        <taxon>Tetradesmus</taxon>
    </lineage>
</organism>
<reference evidence="4 5" key="1">
    <citation type="submission" date="2023-05" db="EMBL/GenBank/DDBJ databases">
        <title>A 100% complete, gapless, phased diploid assembly of the Scenedesmus obliquus UTEX 3031 genome.</title>
        <authorList>
            <person name="Biondi T.C."/>
            <person name="Hanschen E.R."/>
            <person name="Kwon T."/>
            <person name="Eng W."/>
            <person name="Kruse C.P.S."/>
            <person name="Koehler S.I."/>
            <person name="Kunde Y."/>
            <person name="Gleasner C.D."/>
            <person name="You Mak K.T."/>
            <person name="Polle J."/>
            <person name="Hovde B.T."/>
            <person name="Starkenburg S.R."/>
        </authorList>
    </citation>
    <scope>NUCLEOTIDE SEQUENCE [LARGE SCALE GENOMIC DNA]</scope>
    <source>
        <strain evidence="4 5">DOE0152z</strain>
    </source>
</reference>
<protein>
    <recommendedName>
        <fullName evidence="6">F-box domain-containing protein</fullName>
    </recommendedName>
</protein>
<accession>A0ABY8TKT4</accession>
<dbReference type="Gene3D" id="3.80.10.10">
    <property type="entry name" value="Ribonuclease Inhibitor"/>
    <property type="match status" value="2"/>
</dbReference>
<evidence type="ECO:0008006" key="6">
    <source>
        <dbReference type="Google" id="ProtNLM"/>
    </source>
</evidence>
<dbReference type="EMBL" id="CP126208">
    <property type="protein sequence ID" value="WIA09597.1"/>
    <property type="molecule type" value="Genomic_DNA"/>
</dbReference>
<dbReference type="Pfam" id="PF13516">
    <property type="entry name" value="LRR_6"/>
    <property type="match status" value="4"/>
</dbReference>
<sequence>MAAEGPHAAPQHILQQQLPHGVLECLCGSATPRQRAALSAVCKEWRETVLLSTTSLSVNLKSDAGADSISHWLQQHACQLQELSLSTLANLALLGSRTRRLGFDGVGSLAQLCQLTSLKVERLGIGDDAAVMLARSLTQLLQLSLSGNNIGPAGAAGIARHLTRLQQLDVSVNRIKDAGLSSLCSSLHRLDTLNLSGNIKFAPATLQQLQSLTSLTSLHASSTGLCNQGLAALAHSLQGAPLRVLDAAGNKVSKVDAVTALSGLTSLTLSRNPLQLACSKVLASSLPQLQELILFDALSAKAVGALAGLAPSLTCLTLGCDPGTTAHDAPNLPLSKTRTCSALFSAFAEAGNLQVLSVPCAGLGDAQAKMLARFGPGAKSGVTVITARTSLVALNLGYNSISAEGLGFLRELPQLVRLELRSMRPELTDAAAKALVRCSRLELLDLAFNDFSSEGVTQLGTSGQLARLRHLNLRSNVQVEKSSVIAAAAGLSALTYLNLLELSDVSARPGAAAAAAGGAAGAGGARAGARGGTAGAAAGAGAAGGGAALLHADVWAALPNLQELVVGTYGQGGSAFRSGRLVISCGS</sequence>
<evidence type="ECO:0000256" key="2">
    <source>
        <dbReference type="ARBA" id="ARBA00022614"/>
    </source>
</evidence>
<proteinExistence type="predicted"/>
<dbReference type="PANTHER" id="PTHR45617">
    <property type="entry name" value="LEUCINE RICH REPEAT FAMILY PROTEIN"/>
    <property type="match status" value="1"/>
</dbReference>
<dbReference type="SUPFAM" id="SSF52047">
    <property type="entry name" value="RNI-like"/>
    <property type="match status" value="1"/>
</dbReference>
<dbReference type="SMART" id="SM00367">
    <property type="entry name" value="LRR_CC"/>
    <property type="match status" value="4"/>
</dbReference>
<evidence type="ECO:0000256" key="1">
    <source>
        <dbReference type="ARBA" id="ARBA00004430"/>
    </source>
</evidence>
<evidence type="ECO:0000313" key="4">
    <source>
        <dbReference type="EMBL" id="WIA09597.1"/>
    </source>
</evidence>
<gene>
    <name evidence="4" type="ORF">OEZ85_008989</name>
</gene>
<keyword evidence="3" id="KW-0677">Repeat</keyword>
<name>A0ABY8TKT4_TETOB</name>
<keyword evidence="2" id="KW-0433">Leucine-rich repeat</keyword>